<evidence type="ECO:0000256" key="1">
    <source>
        <dbReference type="SAM" id="MobiDB-lite"/>
    </source>
</evidence>
<proteinExistence type="predicted"/>
<organism evidence="2 3">
    <name type="scientific">Globodera pallida</name>
    <name type="common">Potato cyst nematode worm</name>
    <name type="synonym">Heterodera pallida</name>
    <dbReference type="NCBI Taxonomy" id="36090"/>
    <lineage>
        <taxon>Eukaryota</taxon>
        <taxon>Metazoa</taxon>
        <taxon>Ecdysozoa</taxon>
        <taxon>Nematoda</taxon>
        <taxon>Chromadorea</taxon>
        <taxon>Rhabditida</taxon>
        <taxon>Tylenchina</taxon>
        <taxon>Tylenchomorpha</taxon>
        <taxon>Tylenchoidea</taxon>
        <taxon>Heteroderidae</taxon>
        <taxon>Heteroderinae</taxon>
        <taxon>Globodera</taxon>
    </lineage>
</organism>
<name>A0A183BI24_GLOPA</name>
<dbReference type="AlphaFoldDB" id="A0A183BI24"/>
<dbReference type="WBParaSite" id="GPLIN_000025300">
    <property type="protein sequence ID" value="GPLIN_000025300"/>
    <property type="gene ID" value="GPLIN_000025300"/>
</dbReference>
<evidence type="ECO:0000313" key="2">
    <source>
        <dbReference type="Proteomes" id="UP000050741"/>
    </source>
</evidence>
<evidence type="ECO:0000313" key="3">
    <source>
        <dbReference type="WBParaSite" id="GPLIN_000025300"/>
    </source>
</evidence>
<sequence length="280" mass="32256">MSIDQISLLPPLNSNETLASVYRWLFDELRQNDIGTIALALRRLLEKVKKGIILESEDERKIVNGIGQMLRVVQQKTLGQMAADRQMTEHGILEQLWRHVDKVKARNPFLAKTLAVWVERMPHLVERLFDCNVGAKFCNDLVEMIRTFCGCLIHQKSVFTSSWEAFCVVLSKLEQKEKAQLDEEFARFYGREEKMWAKLSPVRDGTQQKESGHKPPRSVTMNLQENLNVPTLDLNASRLMKKRVTKTDEHKVPKLELQVKIPELNVPILDLSAGRLTTKR</sequence>
<dbReference type="Proteomes" id="UP000050741">
    <property type="component" value="Unassembled WGS sequence"/>
</dbReference>
<feature type="region of interest" description="Disordered" evidence="1">
    <location>
        <begin position="200"/>
        <end position="219"/>
    </location>
</feature>
<reference evidence="3" key="2">
    <citation type="submission" date="2016-06" db="UniProtKB">
        <authorList>
            <consortium name="WormBaseParasite"/>
        </authorList>
    </citation>
    <scope>IDENTIFICATION</scope>
</reference>
<protein>
    <submittedName>
        <fullName evidence="3">MIF4G domain-containing protein</fullName>
    </submittedName>
</protein>
<accession>A0A183BI24</accession>
<reference evidence="2" key="1">
    <citation type="submission" date="2014-05" db="EMBL/GenBank/DDBJ databases">
        <title>The genome and life-stage specific transcriptomes of Globodera pallida elucidate key aspects of plant parasitism by a cyst nematode.</title>
        <authorList>
            <person name="Cotton J.A."/>
            <person name="Lilley C.J."/>
            <person name="Jones L.M."/>
            <person name="Kikuchi T."/>
            <person name="Reid A.J."/>
            <person name="Thorpe P."/>
            <person name="Tsai I.J."/>
            <person name="Beasley H."/>
            <person name="Blok V."/>
            <person name="Cock P.J.A."/>
            <person name="Van den Akker S.E."/>
            <person name="Holroyd N."/>
            <person name="Hunt M."/>
            <person name="Mantelin S."/>
            <person name="Naghra H."/>
            <person name="Pain A."/>
            <person name="Palomares-Rius J.E."/>
            <person name="Zarowiecki M."/>
            <person name="Berriman M."/>
            <person name="Jones J.T."/>
            <person name="Urwin P.E."/>
        </authorList>
    </citation>
    <scope>NUCLEOTIDE SEQUENCE [LARGE SCALE GENOMIC DNA]</scope>
    <source>
        <strain evidence="2">Lindley</strain>
    </source>
</reference>
<keyword evidence="2" id="KW-1185">Reference proteome</keyword>